<feature type="domain" description="TtsA-like Glycoside hydrolase family 108" evidence="1">
    <location>
        <begin position="17"/>
        <end position="94"/>
    </location>
</feature>
<comment type="caution">
    <text evidence="3">The sequence shown here is derived from an EMBL/GenBank/DDBJ whole genome shotgun (WGS) entry which is preliminary data.</text>
</comment>
<feature type="domain" description="Peptidoglycan binding" evidence="2">
    <location>
        <begin position="98"/>
        <end position="180"/>
    </location>
</feature>
<dbReference type="InterPro" id="IPR018537">
    <property type="entry name" value="Peptidoglycan-bd_3"/>
</dbReference>
<dbReference type="CDD" id="cd13926">
    <property type="entry name" value="N-acetylmuramidase_GH108"/>
    <property type="match status" value="1"/>
</dbReference>
<name>A0A635RBQ3_SALET</name>
<dbReference type="Gene3D" id="1.20.141.10">
    <property type="entry name" value="Chitosanase, subunit A, domain 1"/>
    <property type="match status" value="1"/>
</dbReference>
<accession>A0A635RBQ3</accession>
<gene>
    <name evidence="3" type="ORF">CB695_22460</name>
</gene>
<dbReference type="InterPro" id="IPR023346">
    <property type="entry name" value="Lysozyme-like_dom_sf"/>
</dbReference>
<organism evidence="3">
    <name type="scientific">Salmonella enterica subsp. enterica serovar Chester</name>
    <dbReference type="NCBI Taxonomy" id="149386"/>
    <lineage>
        <taxon>Bacteria</taxon>
        <taxon>Pseudomonadati</taxon>
        <taxon>Pseudomonadota</taxon>
        <taxon>Gammaproteobacteria</taxon>
        <taxon>Enterobacterales</taxon>
        <taxon>Enterobacteriaceae</taxon>
        <taxon>Salmonella</taxon>
    </lineage>
</organism>
<sequence length="196" mass="22266">MAERWSKEGIIESKTDLEGGYVNDPDDKGGETCHGVTLATAREYGYTGKMKDLTRAQAFDIYDRGWWKKLKLDEIFAISPLLADRMFDFGINAGRANCVKSLQRILNVLNNEGKLYADIDTDGGMGPKTLGALNAYLKYRKDEGLSILIFALISHQVTYYTEISEKRKRNEKYTYGWYGRVFREMADYAVKAGLVK</sequence>
<evidence type="ECO:0000259" key="2">
    <source>
        <dbReference type="Pfam" id="PF09374"/>
    </source>
</evidence>
<evidence type="ECO:0000259" key="1">
    <source>
        <dbReference type="Pfam" id="PF05838"/>
    </source>
</evidence>
<dbReference type="SUPFAM" id="SSF53955">
    <property type="entry name" value="Lysozyme-like"/>
    <property type="match status" value="1"/>
</dbReference>
<dbReference type="Pfam" id="PF05838">
    <property type="entry name" value="Glyco_hydro_108"/>
    <property type="match status" value="1"/>
</dbReference>
<dbReference type="Pfam" id="PF09374">
    <property type="entry name" value="PG_binding_3"/>
    <property type="match status" value="1"/>
</dbReference>
<dbReference type="EMBL" id="AAMIYH010000027">
    <property type="protein sequence ID" value="EDH8304230.1"/>
    <property type="molecule type" value="Genomic_DNA"/>
</dbReference>
<proteinExistence type="predicted"/>
<dbReference type="InterPro" id="IPR008565">
    <property type="entry name" value="TtsA-like_GH18_dom"/>
</dbReference>
<evidence type="ECO:0000313" key="3">
    <source>
        <dbReference type="EMBL" id="EDH8304230.1"/>
    </source>
</evidence>
<protein>
    <submittedName>
        <fullName evidence="3">Uncharacterized protein</fullName>
    </submittedName>
</protein>
<reference evidence="3" key="1">
    <citation type="submission" date="2018-07" db="EMBL/GenBank/DDBJ databases">
        <authorList>
            <person name="Ashton P.M."/>
            <person name="Dallman T."/>
            <person name="Nair S."/>
            <person name="De Pinna E."/>
            <person name="Peters T."/>
            <person name="Grant K."/>
        </authorList>
    </citation>
    <scope>NUCLEOTIDE SEQUENCE</scope>
    <source>
        <strain evidence="3">368335</strain>
    </source>
</reference>
<dbReference type="AlphaFoldDB" id="A0A635RBQ3"/>